<gene>
    <name evidence="2" type="ORF">B5K06_26290</name>
</gene>
<accession>A0A370KJ34</accession>
<reference evidence="2 3" key="1">
    <citation type="submission" date="2017-03" db="EMBL/GenBank/DDBJ databases">
        <title>Genome analysis of Rhizobial strains effectives or ineffectives for nitrogen fixation isolated from bean seeds.</title>
        <authorList>
            <person name="Peralta H."/>
            <person name="Aguilar-Vera A."/>
            <person name="Mora Y."/>
            <person name="Vargas-Lagunas C."/>
            <person name="Girard L."/>
            <person name="Mora J."/>
        </authorList>
    </citation>
    <scope>NUCLEOTIDE SEQUENCE [LARGE SCALE GENOMIC DNA]</scope>
    <source>
        <strain evidence="2 3">CCGM3</strain>
    </source>
</reference>
<evidence type="ECO:0000313" key="3">
    <source>
        <dbReference type="Proteomes" id="UP000254939"/>
    </source>
</evidence>
<protein>
    <submittedName>
        <fullName evidence="2">Uncharacterized protein</fullName>
    </submittedName>
</protein>
<comment type="caution">
    <text evidence="2">The sequence shown here is derived from an EMBL/GenBank/DDBJ whole genome shotgun (WGS) entry which is preliminary data.</text>
</comment>
<organism evidence="2 3">
    <name type="scientific">Rhizobium grahamii</name>
    <dbReference type="NCBI Taxonomy" id="1120045"/>
    <lineage>
        <taxon>Bacteria</taxon>
        <taxon>Pseudomonadati</taxon>
        <taxon>Pseudomonadota</taxon>
        <taxon>Alphaproteobacteria</taxon>
        <taxon>Hyphomicrobiales</taxon>
        <taxon>Rhizobiaceae</taxon>
        <taxon>Rhizobium/Agrobacterium group</taxon>
        <taxon>Rhizobium</taxon>
    </lineage>
</organism>
<dbReference type="Proteomes" id="UP000254939">
    <property type="component" value="Unassembled WGS sequence"/>
</dbReference>
<name>A0A370KJ34_9HYPH</name>
<dbReference type="RefSeq" id="WP_114715075.1">
    <property type="nucleotide sequence ID" value="NZ_KZ857266.1"/>
</dbReference>
<proteinExistence type="predicted"/>
<feature type="chain" id="PRO_5016861120" evidence="1">
    <location>
        <begin position="19"/>
        <end position="234"/>
    </location>
</feature>
<evidence type="ECO:0000313" key="2">
    <source>
        <dbReference type="EMBL" id="RDJ05082.1"/>
    </source>
</evidence>
<sequence>MRLKRIAATLLFTVISLAAVIDPEAKGPEATLLLALAAPLDQHGIDVVLGKARSHKLAGKPRLAALSGYQRGKKDWGDFRKGQWQVAFSKGTVGVLFATKPVPENLATQKEECDANKGEKHICDFVRSWINSKPAERIFLAFTASDFQAADDVRKTLEDQGYTVFVFLKGRNEQPWAGAAVVGEVFATAGHHIVLDTAAARGSAGVAFEASCEDLLVSPPDETEWSKLIAKAQK</sequence>
<dbReference type="AlphaFoldDB" id="A0A370KJ34"/>
<dbReference type="OrthoDB" id="8470098at2"/>
<dbReference type="EMBL" id="NAAC01000033">
    <property type="protein sequence ID" value="RDJ05082.1"/>
    <property type="molecule type" value="Genomic_DNA"/>
</dbReference>
<evidence type="ECO:0000256" key="1">
    <source>
        <dbReference type="SAM" id="SignalP"/>
    </source>
</evidence>
<keyword evidence="1" id="KW-0732">Signal</keyword>
<feature type="signal peptide" evidence="1">
    <location>
        <begin position="1"/>
        <end position="18"/>
    </location>
</feature>